<feature type="transmembrane region" description="Helical" evidence="4">
    <location>
        <begin position="6"/>
        <end position="25"/>
    </location>
</feature>
<keyword evidence="4" id="KW-0472">Membrane</keyword>
<name>A0A2S6NB03_RHOGL</name>
<dbReference type="SUPFAM" id="SSF53448">
    <property type="entry name" value="Nucleotide-diphospho-sugar transferases"/>
    <property type="match status" value="1"/>
</dbReference>
<evidence type="ECO:0000256" key="2">
    <source>
        <dbReference type="ARBA" id="ARBA00022676"/>
    </source>
</evidence>
<dbReference type="OrthoDB" id="276604at2"/>
<dbReference type="EMBL" id="NHRY01000182">
    <property type="protein sequence ID" value="PPQ31795.1"/>
    <property type="molecule type" value="Genomic_DNA"/>
</dbReference>
<evidence type="ECO:0000256" key="4">
    <source>
        <dbReference type="SAM" id="Phobius"/>
    </source>
</evidence>
<proteinExistence type="inferred from homology"/>
<dbReference type="PANTHER" id="PTHR43630:SF1">
    <property type="entry name" value="POLY-BETA-1,6-N-ACETYL-D-GLUCOSAMINE SYNTHASE"/>
    <property type="match status" value="1"/>
</dbReference>
<keyword evidence="4" id="KW-1133">Transmembrane helix</keyword>
<keyword evidence="4" id="KW-0812">Transmembrane</keyword>
<dbReference type="PANTHER" id="PTHR43630">
    <property type="entry name" value="POLY-BETA-1,6-N-ACETYL-D-GLUCOSAMINE SYNTHASE"/>
    <property type="match status" value="1"/>
</dbReference>
<feature type="transmembrane region" description="Helical" evidence="4">
    <location>
        <begin position="312"/>
        <end position="334"/>
    </location>
</feature>
<gene>
    <name evidence="5" type="ORF">CCS01_16375</name>
</gene>
<sequence>MQAWWYFCSLDTFSLVSMLWFMVVLELPRYSVASIAIGFEALWRRPPVPLFVQPAISILLVGHNEARVLRRCVMGLAEQTVMQRRSQVQIVVVDDGSTDGMIRIARSLQQESLVDTVLHVQVRGGKSAGVNLGLTACRGDIIVIIDIDTTLDRDAIERLLPYFADPHVGAAGGDMGVANPDASLVARLQDIEYLITISLGRRIGDMLGTLSIVSGAFGAFRRSAILGVGGLDCEVGEDADLTMKLRRAGWRIRFAPEAHSMTNVPETVPALIAQRLRWDRGIVTIWFRKFRSVFDPRSATFRLLDVMALLDVLLFQMILTLVFPAYVVWLWYWFDTFGLTILGATLFCYAAMDLLALIVASALVGDLRRGMGLLIYLPGFAVLQMCVMRQVRLIAVLQELLLRTSYRDPYVPARVMRQVEQI</sequence>
<dbReference type="InterPro" id="IPR029044">
    <property type="entry name" value="Nucleotide-diphossugar_trans"/>
</dbReference>
<accession>A0A2S6NB03</accession>
<evidence type="ECO:0000313" key="5">
    <source>
        <dbReference type="EMBL" id="PPQ31795.1"/>
    </source>
</evidence>
<evidence type="ECO:0000256" key="3">
    <source>
        <dbReference type="ARBA" id="ARBA00022679"/>
    </source>
</evidence>
<dbReference type="Pfam" id="PF13641">
    <property type="entry name" value="Glyco_tranf_2_3"/>
    <property type="match status" value="1"/>
</dbReference>
<reference evidence="5 6" key="1">
    <citation type="journal article" date="2018" name="Arch. Microbiol.">
        <title>New insights into the metabolic potential of the phototrophic purple bacterium Rhodopila globiformis DSM 161(T) from its draft genome sequence and evidence for a vanadium-dependent nitrogenase.</title>
        <authorList>
            <person name="Imhoff J.F."/>
            <person name="Rahn T."/>
            <person name="Kunzel S."/>
            <person name="Neulinger S.C."/>
        </authorList>
    </citation>
    <scope>NUCLEOTIDE SEQUENCE [LARGE SCALE GENOMIC DNA]</scope>
    <source>
        <strain evidence="5 6">DSM 161</strain>
    </source>
</reference>
<comment type="caution">
    <text evidence="5">The sequence shown here is derived from an EMBL/GenBank/DDBJ whole genome shotgun (WGS) entry which is preliminary data.</text>
</comment>
<feature type="transmembrane region" description="Helical" evidence="4">
    <location>
        <begin position="340"/>
        <end position="364"/>
    </location>
</feature>
<comment type="similarity">
    <text evidence="1">Belongs to the glycosyltransferase 2 family.</text>
</comment>
<dbReference type="GO" id="GO:0016757">
    <property type="term" value="F:glycosyltransferase activity"/>
    <property type="evidence" value="ECO:0007669"/>
    <property type="project" value="UniProtKB-KW"/>
</dbReference>
<evidence type="ECO:0000313" key="6">
    <source>
        <dbReference type="Proteomes" id="UP000239724"/>
    </source>
</evidence>
<dbReference type="Proteomes" id="UP000239724">
    <property type="component" value="Unassembled WGS sequence"/>
</dbReference>
<protein>
    <recommendedName>
        <fullName evidence="7">Glycosyltransferase 2-like domain-containing protein</fullName>
    </recommendedName>
</protein>
<keyword evidence="3" id="KW-0808">Transferase</keyword>
<dbReference type="RefSeq" id="WP_104519899.1">
    <property type="nucleotide sequence ID" value="NZ_NHRY01000182.1"/>
</dbReference>
<dbReference type="AlphaFoldDB" id="A0A2S6NB03"/>
<dbReference type="CDD" id="cd06423">
    <property type="entry name" value="CESA_like"/>
    <property type="match status" value="1"/>
</dbReference>
<keyword evidence="6" id="KW-1185">Reference proteome</keyword>
<keyword evidence="2" id="KW-0328">Glycosyltransferase</keyword>
<evidence type="ECO:0000256" key="1">
    <source>
        <dbReference type="ARBA" id="ARBA00006739"/>
    </source>
</evidence>
<dbReference type="Gene3D" id="3.90.550.10">
    <property type="entry name" value="Spore Coat Polysaccharide Biosynthesis Protein SpsA, Chain A"/>
    <property type="match status" value="1"/>
</dbReference>
<organism evidence="5 6">
    <name type="scientific">Rhodopila globiformis</name>
    <name type="common">Rhodopseudomonas globiformis</name>
    <dbReference type="NCBI Taxonomy" id="1071"/>
    <lineage>
        <taxon>Bacteria</taxon>
        <taxon>Pseudomonadati</taxon>
        <taxon>Pseudomonadota</taxon>
        <taxon>Alphaproteobacteria</taxon>
        <taxon>Acetobacterales</taxon>
        <taxon>Acetobacteraceae</taxon>
        <taxon>Rhodopila</taxon>
    </lineage>
</organism>
<evidence type="ECO:0008006" key="7">
    <source>
        <dbReference type="Google" id="ProtNLM"/>
    </source>
</evidence>